<evidence type="ECO:0000313" key="8">
    <source>
        <dbReference type="EMBL" id="TRL31156.1"/>
    </source>
</evidence>
<organism evidence="8 9">
    <name type="scientific">Methylosinus sporium</name>
    <dbReference type="NCBI Taxonomy" id="428"/>
    <lineage>
        <taxon>Bacteria</taxon>
        <taxon>Pseudomonadati</taxon>
        <taxon>Pseudomonadota</taxon>
        <taxon>Alphaproteobacteria</taxon>
        <taxon>Hyphomicrobiales</taxon>
        <taxon>Methylocystaceae</taxon>
        <taxon>Methylosinus</taxon>
    </lineage>
</organism>
<evidence type="ECO:0000256" key="4">
    <source>
        <dbReference type="ARBA" id="ARBA00022692"/>
    </source>
</evidence>
<evidence type="ECO:0000256" key="3">
    <source>
        <dbReference type="ARBA" id="ARBA00022475"/>
    </source>
</evidence>
<accession>A0A549SNE4</accession>
<sequence length="136" mass="14075">MSQTNASKSTNAFAFVGRLLIAALFILGGLGKLAAPEATQGYIASVGLPAPLLGLVVAVIVEAGGGLLLLVGYRARLVSLVLAAFTLILAVLFHKNFADQNQMIHFLKNIAIVGGLLQIAAFGAGSFSLDGRRLRA</sequence>
<comment type="subcellular location">
    <subcellularLocation>
        <location evidence="1">Cell membrane</location>
        <topology evidence="1">Multi-pass membrane protein</topology>
    </subcellularLocation>
</comment>
<feature type="transmembrane region" description="Helical" evidence="7">
    <location>
        <begin position="77"/>
        <end position="94"/>
    </location>
</feature>
<evidence type="ECO:0000313" key="9">
    <source>
        <dbReference type="Proteomes" id="UP000316781"/>
    </source>
</evidence>
<feature type="transmembrane region" description="Helical" evidence="7">
    <location>
        <begin position="12"/>
        <end position="30"/>
    </location>
</feature>
<evidence type="ECO:0000256" key="5">
    <source>
        <dbReference type="ARBA" id="ARBA00022989"/>
    </source>
</evidence>
<name>A0A549SNE4_METSR</name>
<evidence type="ECO:0000256" key="6">
    <source>
        <dbReference type="ARBA" id="ARBA00023136"/>
    </source>
</evidence>
<dbReference type="Proteomes" id="UP000316781">
    <property type="component" value="Unassembled WGS sequence"/>
</dbReference>
<protein>
    <submittedName>
        <fullName evidence="8">DoxX family protein</fullName>
    </submittedName>
</protein>
<comment type="caution">
    <text evidence="8">The sequence shown here is derived from an EMBL/GenBank/DDBJ whole genome shotgun (WGS) entry which is preliminary data.</text>
</comment>
<keyword evidence="6 7" id="KW-0472">Membrane</keyword>
<dbReference type="PANTHER" id="PTHR33452:SF1">
    <property type="entry name" value="INNER MEMBRANE PROTEIN YPHA-RELATED"/>
    <property type="match status" value="1"/>
</dbReference>
<keyword evidence="3" id="KW-1003">Cell membrane</keyword>
<proteinExistence type="inferred from homology"/>
<keyword evidence="5 7" id="KW-1133">Transmembrane helix</keyword>
<dbReference type="GO" id="GO:0005886">
    <property type="term" value="C:plasma membrane"/>
    <property type="evidence" value="ECO:0007669"/>
    <property type="project" value="UniProtKB-SubCell"/>
</dbReference>
<comment type="similarity">
    <text evidence="2">Belongs to the DoxX family.</text>
</comment>
<evidence type="ECO:0000256" key="2">
    <source>
        <dbReference type="ARBA" id="ARBA00006679"/>
    </source>
</evidence>
<dbReference type="RefSeq" id="WP_142863573.1">
    <property type="nucleotide sequence ID" value="NZ_VJMF01000059.1"/>
</dbReference>
<evidence type="ECO:0000256" key="1">
    <source>
        <dbReference type="ARBA" id="ARBA00004651"/>
    </source>
</evidence>
<dbReference type="PANTHER" id="PTHR33452">
    <property type="entry name" value="OXIDOREDUCTASE CATD-RELATED"/>
    <property type="match status" value="1"/>
</dbReference>
<feature type="transmembrane region" description="Helical" evidence="7">
    <location>
        <begin position="106"/>
        <end position="129"/>
    </location>
</feature>
<dbReference type="AlphaFoldDB" id="A0A549SNE4"/>
<keyword evidence="4 7" id="KW-0812">Transmembrane</keyword>
<dbReference type="InterPro" id="IPR051907">
    <property type="entry name" value="DoxX-like_oxidoreductase"/>
</dbReference>
<dbReference type="EMBL" id="VJMF01000059">
    <property type="protein sequence ID" value="TRL31156.1"/>
    <property type="molecule type" value="Genomic_DNA"/>
</dbReference>
<feature type="transmembrane region" description="Helical" evidence="7">
    <location>
        <begin position="50"/>
        <end position="70"/>
    </location>
</feature>
<reference evidence="8 9" key="1">
    <citation type="submission" date="2019-07" db="EMBL/GenBank/DDBJ databases">
        <title>Ln-dependent methylotrophs.</title>
        <authorList>
            <person name="Tani A."/>
        </authorList>
    </citation>
    <scope>NUCLEOTIDE SEQUENCE [LARGE SCALE GENOMIC DNA]</scope>
    <source>
        <strain evidence="8 9">SM89A</strain>
    </source>
</reference>
<dbReference type="InterPro" id="IPR032808">
    <property type="entry name" value="DoxX"/>
</dbReference>
<evidence type="ECO:0000256" key="7">
    <source>
        <dbReference type="SAM" id="Phobius"/>
    </source>
</evidence>
<dbReference type="Pfam" id="PF07681">
    <property type="entry name" value="DoxX"/>
    <property type="match status" value="1"/>
</dbReference>
<gene>
    <name evidence="8" type="ORF">FM996_14320</name>
</gene>